<sequence length="1042" mass="119615">MNPDDSLYDAFVGVVSIWDATSVLDWIIFLDVLLDIILFGCAMFVVKWPKKPVFAEHMQEELKASIPKAIQEEEEEEEEKVHLQLDEDDDDEEDDDDMTPRSMLTAPSDESETVDFVLSQGMTREVCLMIACHQSTMTEERYETFTATLRAALMVFPPSHIFVCDNGVSPIPVDDNQWATQQVHPDINYLYVPEGNKTFAFYWCNKYWIPYLVQNGRVTDFKYAVIIDDDVPLPPDLHIPHQLLDQNPNIKAVHFPITATTPDGKPNLLVQCQDIEYKIAGLHKLFQATLARSLSCHGAVALWDRETLDEIFYEHDTVFNEMIQITQKLYQGPACKLALQYSLDLSNYIKSEGLDLPPGTPPTESLGYVFLRSQQVYYQMNCYEIQQASHCTYYFTVTPSNILAIRGLILAVAFITIFWFIGELVLRSVEKGLKKEEEEGMTRMAAELPSKRRYLRDQISQRWAEEADINYALSAGAPSSMSTRSNFSPNDNSRRRSAAGGGSISGYTNKYNGKSQLYSRDPRKRFESNAWRRRLHQWKNLGNDRMKKYVARQRIRTLLLTLFYILLIICSQFLVIFFSPHNAQPLESITSAFLGVISIWNATSWLDWIIFVDVLLDVLLFIAAAIAVKWPTQGVFAHRLQAELRDNEIKGDDEDEEEDEEDVLSQGMTRDVCLMIACHNSAMTVERFENHVNMLRAALCLFPPSHIFVCDNSSSMQPPDENMWACEQNPNIKAVHFPIGATTANAESNVLVGCQDCEYRLAAVHKQFQATLASAISCHGAVALWDRETLDEVLYDHDTVFHGEDLQMGMNLLKKRDDSRIISAAQTLVPTFAPDTWAKLFRQRVKSWDVTAHRKTFMYLIEIINPAGWCHLPSWVLKPYFVQELLTICLDWLRIFLLFGLLCRDYLAFFIMLAILIMLVYLMIFALNYIVLRQRRDLRLSPCVMFIFPWYRFNSLLYRIGALCQNVLVYSHTRVGIKLSVREDEIRDIPPCPPSPDVDWFTVWTMDTIPPLPTTTNNNKANHNNNNNHALTPSYYRRPSPS</sequence>
<dbReference type="SUPFAM" id="SSF53448">
    <property type="entry name" value="Nucleotide-diphospho-sugar transferases"/>
    <property type="match status" value="1"/>
</dbReference>
<dbReference type="InterPro" id="IPR029044">
    <property type="entry name" value="Nucleotide-diphossugar_trans"/>
</dbReference>
<dbReference type="OrthoDB" id="2590398at2759"/>
<feature type="compositionally biased region" description="Low complexity" evidence="1">
    <location>
        <begin position="1014"/>
        <end position="1030"/>
    </location>
</feature>
<reference evidence="4 5" key="1">
    <citation type="submission" date="2008-07" db="EMBL/GenBank/DDBJ databases">
        <authorList>
            <person name="El-Sayed N."/>
            <person name="Caler E."/>
            <person name="Inman J."/>
            <person name="Amedeo P."/>
            <person name="Hass B."/>
            <person name="Wortman J."/>
        </authorList>
    </citation>
    <scope>NUCLEOTIDE SEQUENCE [LARGE SCALE GENOMIC DNA]</scope>
    <source>
        <strain evidence="5">ATCC 50983 / TXsc</strain>
    </source>
</reference>
<organism evidence="5">
    <name type="scientific">Perkinsus marinus (strain ATCC 50983 / TXsc)</name>
    <dbReference type="NCBI Taxonomy" id="423536"/>
    <lineage>
        <taxon>Eukaryota</taxon>
        <taxon>Sar</taxon>
        <taxon>Alveolata</taxon>
        <taxon>Perkinsozoa</taxon>
        <taxon>Perkinsea</taxon>
        <taxon>Perkinsida</taxon>
        <taxon>Perkinsidae</taxon>
        <taxon>Perkinsus</taxon>
    </lineage>
</organism>
<feature type="region of interest" description="Disordered" evidence="1">
    <location>
        <begin position="478"/>
        <end position="508"/>
    </location>
</feature>
<feature type="compositionally biased region" description="Polar residues" evidence="1">
    <location>
        <begin position="478"/>
        <end position="491"/>
    </location>
</feature>
<evidence type="ECO:0000256" key="2">
    <source>
        <dbReference type="SAM" id="Phobius"/>
    </source>
</evidence>
<dbReference type="InParanoid" id="C5LTF8"/>
<dbReference type="GeneID" id="9049821"/>
<name>C5LTF8_PERM5</name>
<feature type="transmembrane region" description="Helical" evidence="2">
    <location>
        <begin position="403"/>
        <end position="426"/>
    </location>
</feature>
<dbReference type="AlphaFoldDB" id="C5LTF8"/>
<keyword evidence="2" id="KW-0812">Transmembrane</keyword>
<feature type="transmembrane region" description="Helical" evidence="2">
    <location>
        <begin position="555"/>
        <end position="578"/>
    </location>
</feature>
<feature type="transmembrane region" description="Helical" evidence="2">
    <location>
        <begin position="608"/>
        <end position="630"/>
    </location>
</feature>
<evidence type="ECO:0000256" key="1">
    <source>
        <dbReference type="SAM" id="MobiDB-lite"/>
    </source>
</evidence>
<gene>
    <name evidence="4" type="ORF">Pmar_PMAR024606</name>
</gene>
<dbReference type="InterPro" id="IPR001173">
    <property type="entry name" value="Glyco_trans_2-like"/>
</dbReference>
<keyword evidence="5" id="KW-1185">Reference proteome</keyword>
<accession>C5LTF8</accession>
<keyword evidence="2" id="KW-1133">Transmembrane helix</keyword>
<dbReference type="RefSeq" id="XP_002767408.1">
    <property type="nucleotide sequence ID" value="XM_002767362.1"/>
</dbReference>
<feature type="compositionally biased region" description="Acidic residues" evidence="1">
    <location>
        <begin position="86"/>
        <end position="97"/>
    </location>
</feature>
<dbReference type="Pfam" id="PF13632">
    <property type="entry name" value="Glyco_trans_2_3"/>
    <property type="match status" value="1"/>
</dbReference>
<evidence type="ECO:0000313" key="5">
    <source>
        <dbReference type="Proteomes" id="UP000007800"/>
    </source>
</evidence>
<feature type="region of interest" description="Disordered" evidence="1">
    <location>
        <begin position="1013"/>
        <end position="1042"/>
    </location>
</feature>
<dbReference type="EMBL" id="GG685288">
    <property type="protein sequence ID" value="EER00126.1"/>
    <property type="molecule type" value="Genomic_DNA"/>
</dbReference>
<dbReference type="Proteomes" id="UP000007800">
    <property type="component" value="Unassembled WGS sequence"/>
</dbReference>
<proteinExistence type="predicted"/>
<protein>
    <recommendedName>
        <fullName evidence="3">Glycosyltransferase 2-like domain-containing protein</fullName>
    </recommendedName>
</protein>
<evidence type="ECO:0000313" key="4">
    <source>
        <dbReference type="EMBL" id="EER00126.1"/>
    </source>
</evidence>
<evidence type="ECO:0000259" key="3">
    <source>
        <dbReference type="Pfam" id="PF13632"/>
    </source>
</evidence>
<feature type="transmembrane region" description="Helical" evidence="2">
    <location>
        <begin position="908"/>
        <end position="932"/>
    </location>
</feature>
<keyword evidence="2" id="KW-0472">Membrane</keyword>
<feature type="region of interest" description="Disordered" evidence="1">
    <location>
        <begin position="71"/>
        <end position="108"/>
    </location>
</feature>
<feature type="domain" description="Glycosyltransferase 2-like" evidence="3">
    <location>
        <begin position="728"/>
        <end position="926"/>
    </location>
</feature>